<reference evidence="3" key="1">
    <citation type="submission" date="2022-08" db="EMBL/GenBank/DDBJ databases">
        <title>Novel sulfate-reducing endosymbionts in the free-living metamonad Anaeramoeba.</title>
        <authorList>
            <person name="Jerlstrom-Hultqvist J."/>
            <person name="Cepicka I."/>
            <person name="Gallot-Lavallee L."/>
            <person name="Salas-Leiva D."/>
            <person name="Curtis B.A."/>
            <person name="Zahonova K."/>
            <person name="Pipaliya S."/>
            <person name="Dacks J."/>
            <person name="Roger A.J."/>
        </authorList>
    </citation>
    <scope>NUCLEOTIDE SEQUENCE</scope>
    <source>
        <strain evidence="3">Schooner1</strain>
    </source>
</reference>
<dbReference type="InterPro" id="IPR011990">
    <property type="entry name" value="TPR-like_helical_dom_sf"/>
</dbReference>
<accession>A0ABQ8X4N9</accession>
<name>A0ABQ8X4N9_9EUKA</name>
<evidence type="ECO:0008006" key="5">
    <source>
        <dbReference type="Google" id="ProtNLM"/>
    </source>
</evidence>
<dbReference type="Gene3D" id="3.40.50.2000">
    <property type="entry name" value="Glycogen Phosphorylase B"/>
    <property type="match status" value="1"/>
</dbReference>
<organism evidence="3 4">
    <name type="scientific">Anaeramoeba flamelloides</name>
    <dbReference type="NCBI Taxonomy" id="1746091"/>
    <lineage>
        <taxon>Eukaryota</taxon>
        <taxon>Metamonada</taxon>
        <taxon>Anaeramoebidae</taxon>
        <taxon>Anaeramoeba</taxon>
    </lineage>
</organism>
<feature type="signal peptide" evidence="2">
    <location>
        <begin position="1"/>
        <end position="17"/>
    </location>
</feature>
<gene>
    <name evidence="3" type="ORF">M0813_09723</name>
</gene>
<evidence type="ECO:0000313" key="4">
    <source>
        <dbReference type="Proteomes" id="UP001150062"/>
    </source>
</evidence>
<comment type="caution">
    <text evidence="3">The sequence shown here is derived from an EMBL/GenBank/DDBJ whole genome shotgun (WGS) entry which is preliminary data.</text>
</comment>
<dbReference type="PANTHER" id="PTHR44998">
    <property type="match status" value="1"/>
</dbReference>
<keyword evidence="2" id="KW-0732">Signal</keyword>
<dbReference type="SUPFAM" id="SSF48452">
    <property type="entry name" value="TPR-like"/>
    <property type="match status" value="1"/>
</dbReference>
<sequence>MLKELLVFLILFHFIVLEPEYFRETTEIVTTIQQKGLEEGFKKLVEYDKLLKEDEGWKGVSALLRVHFFPRDKFPKYNSKSVQGNYLEMPGIELNAINSVDNLLMVKEQPEQGCIFTSLEKSQQFFDLNQYNESNLILKNCIKNCEEEDEQHQCTFQLSENLTRQKRYEEAIGVLDEAIEYDVFHPLLQRKKAKILLKIADYKRAIVQWGKMITLNGTFAEPHLITAELFELMGIPEDSAVEFSVAHKLEPTRRGSLGGLIRTLRGICRFDDSSYFLQELIGYIKNQYSDDSRSNTYSNSHDANTNENDGIRIRPDWIVRLGLDSMLINESPDKKTNLIQNEIQKNFPKLTKSEIAVKEMKLKKYCSEYNKNKLENKNPNQKINTNKKFNVGFLLMESQNSTIQNNQILKYFAKNQNLKIFIFSVDNPQLEKEMSNKKNVQYIKISSPNIEYFKNTSWLLGSTFKEKDQFYWPNLMNSNNDNDNNNNNNHNNHNNNNNHNHNNNNNRKIIQKKDSISENIHTLIPDWSKILNNMQNYEIDVLIDLDCWGHPHYHFIYSLIKAIDPYILINYSGYGFSGSIGVHDFFITDKHCTPKKFEKNFDEKLLFLKSYHTSDIKKQVSNSTKLIINNYTLKEIMNNNQNQNQNQMNNLNHFATPTICWVNEPSWKVSKLIFHSWLKILESVENSKLIFMLPDNRGEHQIGSVKIYINWELEKIGRKNFSNRIQFISPIYDLNERILFYKKNCHIILDSDVFGIQLTAKEALYADVPVVTISGLLHGQREVTSMILVLNKKLKKYLIANSYSQYIEKSILLLNNPKKYKATTALIKGNKNKSILFNPSKWSDQFINLIYNSLDAQCSV</sequence>
<proteinExistence type="predicted"/>
<protein>
    <recommendedName>
        <fullName evidence="5">O-GlcNAc transferase C-terminal domain-containing protein</fullName>
    </recommendedName>
</protein>
<evidence type="ECO:0000256" key="2">
    <source>
        <dbReference type="SAM" id="SignalP"/>
    </source>
</evidence>
<dbReference type="Proteomes" id="UP001150062">
    <property type="component" value="Unassembled WGS sequence"/>
</dbReference>
<feature type="compositionally biased region" description="Low complexity" evidence="1">
    <location>
        <begin position="479"/>
        <end position="506"/>
    </location>
</feature>
<evidence type="ECO:0000313" key="3">
    <source>
        <dbReference type="EMBL" id="KAJ6227484.1"/>
    </source>
</evidence>
<dbReference type="Gene3D" id="1.25.40.10">
    <property type="entry name" value="Tetratricopeptide repeat domain"/>
    <property type="match status" value="1"/>
</dbReference>
<evidence type="ECO:0000256" key="1">
    <source>
        <dbReference type="SAM" id="MobiDB-lite"/>
    </source>
</evidence>
<dbReference type="Gene3D" id="3.40.50.11380">
    <property type="match status" value="1"/>
</dbReference>
<dbReference type="PANTHER" id="PTHR44998:SF1">
    <property type="entry name" value="UDP-N-ACETYLGLUCOSAMINE--PEPTIDE N-ACETYLGLUCOSAMINYLTRANSFERASE 110 KDA SUBUNIT"/>
    <property type="match status" value="1"/>
</dbReference>
<dbReference type="EMBL" id="JAOAOG010000334">
    <property type="protein sequence ID" value="KAJ6227484.1"/>
    <property type="molecule type" value="Genomic_DNA"/>
</dbReference>
<feature type="region of interest" description="Disordered" evidence="1">
    <location>
        <begin position="475"/>
        <end position="506"/>
    </location>
</feature>
<keyword evidence="4" id="KW-1185">Reference proteome</keyword>
<feature type="chain" id="PRO_5045592959" description="O-GlcNAc transferase C-terminal domain-containing protein" evidence="2">
    <location>
        <begin position="18"/>
        <end position="860"/>
    </location>
</feature>